<dbReference type="GO" id="GO:0016020">
    <property type="term" value="C:membrane"/>
    <property type="evidence" value="ECO:0007669"/>
    <property type="project" value="UniProtKB-SubCell"/>
</dbReference>
<keyword evidence="3 6" id="KW-1133">Transmembrane helix</keyword>
<dbReference type="GO" id="GO:0006508">
    <property type="term" value="P:proteolysis"/>
    <property type="evidence" value="ECO:0007669"/>
    <property type="project" value="UniProtKB-KW"/>
</dbReference>
<accession>A0A5M9RAD6</accession>
<name>A0A5M9RAD6_9GAMM</name>
<feature type="region of interest" description="Disordered" evidence="5">
    <location>
        <begin position="1"/>
        <end position="21"/>
    </location>
</feature>
<dbReference type="OrthoDB" id="465874at2"/>
<comment type="subcellular location">
    <subcellularLocation>
        <location evidence="1">Membrane</location>
        <topology evidence="1">Multi-pass membrane protein</topology>
    </subcellularLocation>
</comment>
<evidence type="ECO:0000259" key="7">
    <source>
        <dbReference type="Pfam" id="PF01694"/>
    </source>
</evidence>
<evidence type="ECO:0000256" key="3">
    <source>
        <dbReference type="ARBA" id="ARBA00022989"/>
    </source>
</evidence>
<feature type="compositionally biased region" description="Polar residues" evidence="5">
    <location>
        <begin position="1"/>
        <end position="12"/>
    </location>
</feature>
<keyword evidence="4 6" id="KW-0472">Membrane</keyword>
<keyword evidence="8" id="KW-0378">Hydrolase</keyword>
<feature type="transmembrane region" description="Helical" evidence="6">
    <location>
        <begin position="178"/>
        <end position="196"/>
    </location>
</feature>
<dbReference type="AlphaFoldDB" id="A0A5M9RAD6"/>
<proteinExistence type="predicted"/>
<evidence type="ECO:0000256" key="5">
    <source>
        <dbReference type="SAM" id="MobiDB-lite"/>
    </source>
</evidence>
<dbReference type="GO" id="GO:0004252">
    <property type="term" value="F:serine-type endopeptidase activity"/>
    <property type="evidence" value="ECO:0007669"/>
    <property type="project" value="InterPro"/>
</dbReference>
<dbReference type="PANTHER" id="PTHR43066">
    <property type="entry name" value="RHOMBOID-RELATED PROTEIN"/>
    <property type="match status" value="1"/>
</dbReference>
<evidence type="ECO:0000256" key="1">
    <source>
        <dbReference type="ARBA" id="ARBA00004141"/>
    </source>
</evidence>
<feature type="transmembrane region" description="Helical" evidence="6">
    <location>
        <begin position="128"/>
        <end position="147"/>
    </location>
</feature>
<dbReference type="PANTHER" id="PTHR43066:SF5">
    <property type="entry name" value="RHOMBOID-LIKE PROTEIN 11, CHLOROPLASTIC-RELATED"/>
    <property type="match status" value="1"/>
</dbReference>
<dbReference type="InterPro" id="IPR022764">
    <property type="entry name" value="Peptidase_S54_rhomboid_dom"/>
</dbReference>
<comment type="caution">
    <text evidence="8">The sequence shown here is derived from an EMBL/GenBank/DDBJ whole genome shotgun (WGS) entry which is preliminary data.</text>
</comment>
<sequence>MTKSTASSNTENSNDEKSGTAGGLKTGLKNGLYFVLFLIGIQLLTAITGGAVTALGIEPRTINGLFGILLAPFIHSSWGHLFSNLPPLLILSVLLMLPSFKHYVKASLFIIIVGGLLVWLFGRNAVHVGASGWIFGLWALLIYQGIFRRKPLDILIGIAVLFYYGGMITGLFPGEQYVSVESHISGAVAGILFGWIQYRKRKPAVKATAEQK</sequence>
<evidence type="ECO:0000313" key="8">
    <source>
        <dbReference type="EMBL" id="KAA8717227.1"/>
    </source>
</evidence>
<reference evidence="8 9" key="1">
    <citation type="submission" date="2019-09" db="EMBL/GenBank/DDBJ databases">
        <title>Draft genome sequence of various Type strains from the CCUG.</title>
        <authorList>
            <person name="Pineiro-Iglesias B."/>
            <person name="Tunovic T."/>
            <person name="Unosson C."/>
            <person name="Inganas E."/>
            <person name="Ohlen M."/>
            <person name="Cardew S."/>
            <person name="Jensie-Markopoulos S."/>
            <person name="Salva-Serra F."/>
            <person name="Jaen-Luchoro D."/>
            <person name="Karlsson R."/>
            <person name="Svensson-Stadler L."/>
            <person name="Chun J."/>
            <person name="Moore E."/>
        </authorList>
    </citation>
    <scope>NUCLEOTIDE SEQUENCE [LARGE SCALE GENOMIC DNA]</scope>
    <source>
        <strain evidence="8 9">CCUG 53682T</strain>
    </source>
</reference>
<evidence type="ECO:0000256" key="2">
    <source>
        <dbReference type="ARBA" id="ARBA00022692"/>
    </source>
</evidence>
<keyword evidence="8" id="KW-0645">Protease</keyword>
<dbReference type="SUPFAM" id="SSF144091">
    <property type="entry name" value="Rhomboid-like"/>
    <property type="match status" value="1"/>
</dbReference>
<evidence type="ECO:0000256" key="4">
    <source>
        <dbReference type="ARBA" id="ARBA00023136"/>
    </source>
</evidence>
<dbReference type="Proteomes" id="UP000322181">
    <property type="component" value="Unassembled WGS sequence"/>
</dbReference>
<gene>
    <name evidence="8" type="ORF">F4V73_05025</name>
</gene>
<dbReference type="RefSeq" id="WP_067362383.1">
    <property type="nucleotide sequence ID" value="NZ_BAAAFS010000001.1"/>
</dbReference>
<feature type="transmembrane region" description="Helical" evidence="6">
    <location>
        <begin position="77"/>
        <end position="97"/>
    </location>
</feature>
<dbReference type="Gene3D" id="1.20.1540.10">
    <property type="entry name" value="Rhomboid-like"/>
    <property type="match status" value="1"/>
</dbReference>
<feature type="transmembrane region" description="Helical" evidence="6">
    <location>
        <begin position="154"/>
        <end position="172"/>
    </location>
</feature>
<keyword evidence="2 6" id="KW-0812">Transmembrane</keyword>
<dbReference type="InterPro" id="IPR035952">
    <property type="entry name" value="Rhomboid-like_sf"/>
</dbReference>
<feature type="domain" description="Peptidase S54 rhomboid" evidence="7">
    <location>
        <begin position="66"/>
        <end position="199"/>
    </location>
</feature>
<feature type="transmembrane region" description="Helical" evidence="6">
    <location>
        <begin position="32"/>
        <end position="57"/>
    </location>
</feature>
<evidence type="ECO:0000313" key="9">
    <source>
        <dbReference type="Proteomes" id="UP000322181"/>
    </source>
</evidence>
<feature type="transmembrane region" description="Helical" evidence="6">
    <location>
        <begin position="104"/>
        <end position="122"/>
    </location>
</feature>
<dbReference type="Pfam" id="PF01694">
    <property type="entry name" value="Rhomboid"/>
    <property type="match status" value="1"/>
</dbReference>
<evidence type="ECO:0000256" key="6">
    <source>
        <dbReference type="SAM" id="Phobius"/>
    </source>
</evidence>
<organism evidence="8 9">
    <name type="scientific">Morganella psychrotolerans</name>
    <dbReference type="NCBI Taxonomy" id="368603"/>
    <lineage>
        <taxon>Bacteria</taxon>
        <taxon>Pseudomonadati</taxon>
        <taxon>Pseudomonadota</taxon>
        <taxon>Gammaproteobacteria</taxon>
        <taxon>Enterobacterales</taxon>
        <taxon>Morganellaceae</taxon>
        <taxon>Morganella</taxon>
    </lineage>
</organism>
<protein>
    <submittedName>
        <fullName evidence="8">Rhomboid family intramembrane serine protease</fullName>
    </submittedName>
</protein>
<dbReference type="EMBL" id="VXKB01000001">
    <property type="protein sequence ID" value="KAA8717227.1"/>
    <property type="molecule type" value="Genomic_DNA"/>
</dbReference>